<reference evidence="1 2" key="1">
    <citation type="submission" date="2019-04" db="EMBL/GenBank/DDBJ databases">
        <title>An improved genome assembly and genetic linkage map for asparagus bean, Vigna unguiculata ssp. sesquipedialis.</title>
        <authorList>
            <person name="Xia Q."/>
            <person name="Zhang R."/>
            <person name="Dong Y."/>
        </authorList>
    </citation>
    <scope>NUCLEOTIDE SEQUENCE [LARGE SCALE GENOMIC DNA]</scope>
    <source>
        <tissue evidence="1">Leaf</tissue>
    </source>
</reference>
<dbReference type="AlphaFoldDB" id="A0A4D6LKJ1"/>
<proteinExistence type="predicted"/>
<sequence>MAALGNYFASFFQFRTRVSRILLSNTQSEGKTINQKHHSLTGDKNIIAANGRVRKPKCHLLYPVHQWGSVGYYFSWFVCRLLVLV</sequence>
<keyword evidence="2" id="KW-1185">Reference proteome</keyword>
<evidence type="ECO:0000313" key="2">
    <source>
        <dbReference type="Proteomes" id="UP000501690"/>
    </source>
</evidence>
<dbReference type="Proteomes" id="UP000501690">
    <property type="component" value="Linkage Group LG4"/>
</dbReference>
<protein>
    <submittedName>
        <fullName evidence="1">Uncharacterized protein</fullName>
    </submittedName>
</protein>
<dbReference type="EMBL" id="CP039348">
    <property type="protein sequence ID" value="QCD89252.1"/>
    <property type="molecule type" value="Genomic_DNA"/>
</dbReference>
<accession>A0A4D6LKJ1</accession>
<evidence type="ECO:0000313" key="1">
    <source>
        <dbReference type="EMBL" id="QCD89252.1"/>
    </source>
</evidence>
<name>A0A4D6LKJ1_VIGUN</name>
<gene>
    <name evidence="1" type="ORF">DEO72_LG4g195</name>
</gene>
<organism evidence="1 2">
    <name type="scientific">Vigna unguiculata</name>
    <name type="common">Cowpea</name>
    <dbReference type="NCBI Taxonomy" id="3917"/>
    <lineage>
        <taxon>Eukaryota</taxon>
        <taxon>Viridiplantae</taxon>
        <taxon>Streptophyta</taxon>
        <taxon>Embryophyta</taxon>
        <taxon>Tracheophyta</taxon>
        <taxon>Spermatophyta</taxon>
        <taxon>Magnoliopsida</taxon>
        <taxon>eudicotyledons</taxon>
        <taxon>Gunneridae</taxon>
        <taxon>Pentapetalae</taxon>
        <taxon>rosids</taxon>
        <taxon>fabids</taxon>
        <taxon>Fabales</taxon>
        <taxon>Fabaceae</taxon>
        <taxon>Papilionoideae</taxon>
        <taxon>50 kb inversion clade</taxon>
        <taxon>NPAAA clade</taxon>
        <taxon>indigoferoid/millettioid clade</taxon>
        <taxon>Phaseoleae</taxon>
        <taxon>Vigna</taxon>
    </lineage>
</organism>